<keyword evidence="2" id="KW-0472">Membrane</keyword>
<evidence type="ECO:0000259" key="3">
    <source>
        <dbReference type="PROSITE" id="PS51724"/>
    </source>
</evidence>
<feature type="region of interest" description="Disordered" evidence="1">
    <location>
        <begin position="96"/>
        <end position="153"/>
    </location>
</feature>
<evidence type="ECO:0000256" key="1">
    <source>
        <dbReference type="SAM" id="MobiDB-lite"/>
    </source>
</evidence>
<dbReference type="InterPro" id="IPR036680">
    <property type="entry name" value="SPOR-like_sf"/>
</dbReference>
<gene>
    <name evidence="4" type="ORF">MNB_SV-13-269</name>
</gene>
<dbReference type="SUPFAM" id="SSF110997">
    <property type="entry name" value="Sporulation related repeat"/>
    <property type="match status" value="1"/>
</dbReference>
<organism evidence="4">
    <name type="scientific">hydrothermal vent metagenome</name>
    <dbReference type="NCBI Taxonomy" id="652676"/>
    <lineage>
        <taxon>unclassified sequences</taxon>
        <taxon>metagenomes</taxon>
        <taxon>ecological metagenomes</taxon>
    </lineage>
</organism>
<reference evidence="4" key="1">
    <citation type="submission" date="2016-10" db="EMBL/GenBank/DDBJ databases">
        <authorList>
            <person name="de Groot N.N."/>
        </authorList>
    </citation>
    <scope>NUCLEOTIDE SEQUENCE</scope>
</reference>
<keyword evidence="2" id="KW-0812">Transmembrane</keyword>
<dbReference type="PROSITE" id="PS51724">
    <property type="entry name" value="SPOR"/>
    <property type="match status" value="1"/>
</dbReference>
<name>A0A1W1D1K6_9ZZZZ</name>
<accession>A0A1W1D1K6</accession>
<dbReference type="InterPro" id="IPR007730">
    <property type="entry name" value="SPOR-like_dom"/>
</dbReference>
<sequence length="252" mass="27552">MESKNLNDIVIEDSDNSKKAQLKNILTLLALLFIILVISIVITKLILGGDDENSEGTKVEGNKTELTQSDSSSGLSDGTVATAATAAALATTAAIATSSSKDVKDEPKKPLLTERNTTSRKRPSLRDHDIKKSSKKVETKKSTTTKHSTTTKRAYVPKRRNTTHVTNRATPVTKRPSASATRGYYIKVGAFKDPTSAIHRVKANHLRYKKVVTKNGMSTRVLVGPYYSHKDAQNDLTKVKRIAADAYITKIQ</sequence>
<protein>
    <submittedName>
        <fullName evidence="4">Membrane protein</fullName>
    </submittedName>
</protein>
<dbReference type="Pfam" id="PF05036">
    <property type="entry name" value="SPOR"/>
    <property type="match status" value="1"/>
</dbReference>
<dbReference type="AlphaFoldDB" id="A0A1W1D1K6"/>
<feature type="transmembrane region" description="Helical" evidence="2">
    <location>
        <begin position="25"/>
        <end position="47"/>
    </location>
</feature>
<feature type="domain" description="SPOR" evidence="3">
    <location>
        <begin position="178"/>
        <end position="252"/>
    </location>
</feature>
<feature type="compositionally biased region" description="Basic and acidic residues" evidence="1">
    <location>
        <begin position="124"/>
        <end position="141"/>
    </location>
</feature>
<feature type="compositionally biased region" description="Polar residues" evidence="1">
    <location>
        <begin position="64"/>
        <end position="76"/>
    </location>
</feature>
<feature type="compositionally biased region" description="Basic and acidic residues" evidence="1">
    <location>
        <begin position="101"/>
        <end position="112"/>
    </location>
</feature>
<keyword evidence="2" id="KW-1133">Transmembrane helix</keyword>
<dbReference type="Gene3D" id="3.30.70.1070">
    <property type="entry name" value="Sporulation related repeat"/>
    <property type="match status" value="1"/>
</dbReference>
<dbReference type="GO" id="GO:0042834">
    <property type="term" value="F:peptidoglycan binding"/>
    <property type="evidence" value="ECO:0007669"/>
    <property type="project" value="InterPro"/>
</dbReference>
<proteinExistence type="predicted"/>
<feature type="region of interest" description="Disordered" evidence="1">
    <location>
        <begin position="52"/>
        <end position="77"/>
    </location>
</feature>
<evidence type="ECO:0000313" key="4">
    <source>
        <dbReference type="EMBL" id="SFV71855.1"/>
    </source>
</evidence>
<dbReference type="EMBL" id="FPHM01000319">
    <property type="protein sequence ID" value="SFV71855.1"/>
    <property type="molecule type" value="Genomic_DNA"/>
</dbReference>
<evidence type="ECO:0000256" key="2">
    <source>
        <dbReference type="SAM" id="Phobius"/>
    </source>
</evidence>